<dbReference type="RefSeq" id="WP_003351329.1">
    <property type="nucleotide sequence ID" value="NZ_AFEU01000002.1"/>
</dbReference>
<dbReference type="STRING" id="997296.PB1_06177"/>
<dbReference type="GO" id="GO:0008556">
    <property type="term" value="F:P-type potassium transmembrane transporter activity"/>
    <property type="evidence" value="ECO:0007669"/>
    <property type="project" value="InterPro"/>
</dbReference>
<dbReference type="EC" id="3.6.3.12" evidence="10"/>
<organism evidence="10 11">
    <name type="scientific">Bacillus methanolicus PB1</name>
    <dbReference type="NCBI Taxonomy" id="997296"/>
    <lineage>
        <taxon>Bacteria</taxon>
        <taxon>Bacillati</taxon>
        <taxon>Bacillota</taxon>
        <taxon>Bacilli</taxon>
        <taxon>Bacillales</taxon>
        <taxon>Bacillaceae</taxon>
        <taxon>Bacillus</taxon>
    </lineage>
</organism>
<comment type="caution">
    <text evidence="10">The sequence shown here is derived from an EMBL/GenBank/DDBJ whole genome shotgun (WGS) entry which is preliminary data.</text>
</comment>
<dbReference type="PANTHER" id="PTHR30607:SF2">
    <property type="entry name" value="POTASSIUM-TRANSPORTING ATPASE POTASSIUM-BINDING SUBUNIT"/>
    <property type="match status" value="1"/>
</dbReference>
<keyword evidence="6 9" id="KW-1133">Transmembrane helix</keyword>
<dbReference type="PANTHER" id="PTHR30607">
    <property type="entry name" value="POTASSIUM-TRANSPORTING ATPASE A CHAIN"/>
    <property type="match status" value="1"/>
</dbReference>
<dbReference type="Pfam" id="PF03814">
    <property type="entry name" value="KdpA"/>
    <property type="match status" value="1"/>
</dbReference>
<evidence type="ECO:0000256" key="4">
    <source>
        <dbReference type="ARBA" id="ARBA00022692"/>
    </source>
</evidence>
<evidence type="ECO:0000256" key="6">
    <source>
        <dbReference type="ARBA" id="ARBA00022989"/>
    </source>
</evidence>
<evidence type="ECO:0000313" key="11">
    <source>
        <dbReference type="Proteomes" id="UP000010523"/>
    </source>
</evidence>
<evidence type="ECO:0000256" key="3">
    <source>
        <dbReference type="ARBA" id="ARBA00022538"/>
    </source>
</evidence>
<dbReference type="GO" id="GO:0016787">
    <property type="term" value="F:hydrolase activity"/>
    <property type="evidence" value="ECO:0007669"/>
    <property type="project" value="UniProtKB-KW"/>
</dbReference>
<keyword evidence="2" id="KW-1003">Cell membrane</keyword>
<dbReference type="GO" id="GO:0005886">
    <property type="term" value="C:plasma membrane"/>
    <property type="evidence" value="ECO:0007669"/>
    <property type="project" value="TreeGrafter"/>
</dbReference>
<keyword evidence="11" id="KW-1185">Reference proteome</keyword>
<dbReference type="AlphaFoldDB" id="I3E0A8"/>
<evidence type="ECO:0000256" key="5">
    <source>
        <dbReference type="ARBA" id="ARBA00022958"/>
    </source>
</evidence>
<gene>
    <name evidence="10" type="ORF">PB1_06177</name>
</gene>
<evidence type="ECO:0000256" key="7">
    <source>
        <dbReference type="ARBA" id="ARBA00023065"/>
    </source>
</evidence>
<name>I3E0A8_BACMT</name>
<dbReference type="eggNOG" id="COG2060">
    <property type="taxonomic scope" value="Bacteria"/>
</dbReference>
<keyword evidence="10" id="KW-0378">Hydrolase</keyword>
<dbReference type="InterPro" id="IPR004623">
    <property type="entry name" value="KdpA"/>
</dbReference>
<keyword evidence="5" id="KW-0630">Potassium</keyword>
<sequence length="128" mass="14290">MELIQIALVLALVVLFAIPMGRYIARVFSLEETKLDRIFGFEKAIYKVSGITQSEMNWKQYAKALLLSNLAMFGICYVIIRFQGVLPGNPGGIDSMDPLLAFNTVSSFLTNTNLQHYSGESGLLYLFV</sequence>
<dbReference type="Proteomes" id="UP000010523">
    <property type="component" value="Unassembled WGS sequence"/>
</dbReference>
<evidence type="ECO:0000256" key="8">
    <source>
        <dbReference type="ARBA" id="ARBA00023136"/>
    </source>
</evidence>
<evidence type="ECO:0000256" key="2">
    <source>
        <dbReference type="ARBA" id="ARBA00022475"/>
    </source>
</evidence>
<dbReference type="PATRIC" id="fig|997296.3.peg.1317"/>
<feature type="transmembrane region" description="Helical" evidence="9">
    <location>
        <begin position="61"/>
        <end position="80"/>
    </location>
</feature>
<accession>I3E0A8</accession>
<evidence type="ECO:0000313" key="10">
    <source>
        <dbReference type="EMBL" id="EIJ79929.1"/>
    </source>
</evidence>
<keyword evidence="8 9" id="KW-0472">Membrane</keyword>
<evidence type="ECO:0000256" key="1">
    <source>
        <dbReference type="ARBA" id="ARBA00022448"/>
    </source>
</evidence>
<reference evidence="10 11" key="1">
    <citation type="journal article" date="2012" name="Appl. Environ. Microbiol.">
        <title>Genome Sequence of Thermotolerant Bacillus methanolicus: Features and Regulation Related to Methylotrophy and Production of L-Lysine and L-Glutamate from Methanol.</title>
        <authorList>
            <person name="Heggeset T.M."/>
            <person name="Krog A."/>
            <person name="Balzer S."/>
            <person name="Wentzel A."/>
            <person name="Ellingsen T.E."/>
            <person name="Brautaset T."/>
        </authorList>
    </citation>
    <scope>NUCLEOTIDE SEQUENCE [LARGE SCALE GENOMIC DNA]</scope>
    <source>
        <strain evidence="10 11">PB1</strain>
    </source>
</reference>
<protein>
    <submittedName>
        <fullName evidence="10">Potassium-transporting ATPase subunit A</fullName>
        <ecNumber evidence="10">3.6.3.12</ecNumber>
    </submittedName>
</protein>
<proteinExistence type="predicted"/>
<keyword evidence="4 9" id="KW-0812">Transmembrane</keyword>
<dbReference type="EMBL" id="AFEU01000002">
    <property type="protein sequence ID" value="EIJ79929.1"/>
    <property type="molecule type" value="Genomic_DNA"/>
</dbReference>
<keyword evidence="7" id="KW-0406">Ion transport</keyword>
<keyword evidence="3" id="KW-0633">Potassium transport</keyword>
<dbReference type="OrthoDB" id="9763796at2"/>
<keyword evidence="1" id="KW-0813">Transport</keyword>
<evidence type="ECO:0000256" key="9">
    <source>
        <dbReference type="SAM" id="Phobius"/>
    </source>
</evidence>